<dbReference type="RefSeq" id="WP_145229822.1">
    <property type="nucleotide sequence ID" value="NZ_CP036343.1"/>
</dbReference>
<dbReference type="EMBL" id="CP036343">
    <property type="protein sequence ID" value="QDT92282.1"/>
    <property type="molecule type" value="Genomic_DNA"/>
</dbReference>
<dbReference type="GO" id="GO:0030246">
    <property type="term" value="F:carbohydrate binding"/>
    <property type="evidence" value="ECO:0007669"/>
    <property type="project" value="TreeGrafter"/>
</dbReference>
<feature type="signal peptide" evidence="4">
    <location>
        <begin position="1"/>
        <end position="26"/>
    </location>
</feature>
<gene>
    <name evidence="6" type="primary">rbsB_1</name>
    <name evidence="6" type="ORF">Pan161_39490</name>
</gene>
<feature type="chain" id="PRO_5022026879" evidence="4">
    <location>
        <begin position="27"/>
        <end position="381"/>
    </location>
</feature>
<dbReference type="SUPFAM" id="SSF53822">
    <property type="entry name" value="Periplasmic binding protein-like I"/>
    <property type="match status" value="1"/>
</dbReference>
<dbReference type="GO" id="GO:0030288">
    <property type="term" value="C:outer membrane-bounded periplasmic space"/>
    <property type="evidence" value="ECO:0007669"/>
    <property type="project" value="TreeGrafter"/>
</dbReference>
<keyword evidence="4" id="KW-0732">Signal</keyword>
<name>A0A517VGZ4_9PLAN</name>
<accession>A0A517VGZ4</accession>
<evidence type="ECO:0000259" key="5">
    <source>
        <dbReference type="Pfam" id="PF13407"/>
    </source>
</evidence>
<evidence type="ECO:0000256" key="3">
    <source>
        <dbReference type="SAM" id="MobiDB-lite"/>
    </source>
</evidence>
<comment type="similarity">
    <text evidence="2">Belongs to the bacterial solute-binding protein 2 family.</text>
</comment>
<evidence type="ECO:0000256" key="1">
    <source>
        <dbReference type="ARBA" id="ARBA00004196"/>
    </source>
</evidence>
<evidence type="ECO:0000313" key="7">
    <source>
        <dbReference type="Proteomes" id="UP000316855"/>
    </source>
</evidence>
<dbReference type="InterPro" id="IPR028082">
    <property type="entry name" value="Peripla_BP_I"/>
</dbReference>
<evidence type="ECO:0000256" key="4">
    <source>
        <dbReference type="SAM" id="SignalP"/>
    </source>
</evidence>
<dbReference type="KEGG" id="gax:Pan161_39490"/>
<comment type="subcellular location">
    <subcellularLocation>
        <location evidence="1">Cell envelope</location>
    </subcellularLocation>
</comment>
<dbReference type="CDD" id="cd06314">
    <property type="entry name" value="PBP1_tmGBP"/>
    <property type="match status" value="1"/>
</dbReference>
<proteinExistence type="inferred from homology"/>
<reference evidence="6 7" key="1">
    <citation type="submission" date="2019-02" db="EMBL/GenBank/DDBJ databases">
        <title>Deep-cultivation of Planctomycetes and their phenomic and genomic characterization uncovers novel biology.</title>
        <authorList>
            <person name="Wiegand S."/>
            <person name="Jogler M."/>
            <person name="Boedeker C."/>
            <person name="Pinto D."/>
            <person name="Vollmers J."/>
            <person name="Rivas-Marin E."/>
            <person name="Kohn T."/>
            <person name="Peeters S.H."/>
            <person name="Heuer A."/>
            <person name="Rast P."/>
            <person name="Oberbeckmann S."/>
            <person name="Bunk B."/>
            <person name="Jeske O."/>
            <person name="Meyerdierks A."/>
            <person name="Storesund J.E."/>
            <person name="Kallscheuer N."/>
            <person name="Luecker S."/>
            <person name="Lage O.M."/>
            <person name="Pohl T."/>
            <person name="Merkel B.J."/>
            <person name="Hornburger P."/>
            <person name="Mueller R.-W."/>
            <person name="Bruemmer F."/>
            <person name="Labrenz M."/>
            <person name="Spormann A.M."/>
            <person name="Op den Camp H."/>
            <person name="Overmann J."/>
            <person name="Amann R."/>
            <person name="Jetten M.S.M."/>
            <person name="Mascher T."/>
            <person name="Medema M.H."/>
            <person name="Devos D.P."/>
            <person name="Kaster A.-K."/>
            <person name="Ovreas L."/>
            <person name="Rohde M."/>
            <person name="Galperin M.Y."/>
            <person name="Jogler C."/>
        </authorList>
    </citation>
    <scope>NUCLEOTIDE SEQUENCE [LARGE SCALE GENOMIC DNA]</scope>
    <source>
        <strain evidence="6 7">Pan161</strain>
    </source>
</reference>
<dbReference type="PANTHER" id="PTHR30036:SF7">
    <property type="entry name" value="ABC TRANSPORTER PERIPLASMIC-BINDING PROTEIN YPHF"/>
    <property type="match status" value="1"/>
</dbReference>
<keyword evidence="7" id="KW-1185">Reference proteome</keyword>
<feature type="region of interest" description="Disordered" evidence="3">
    <location>
        <begin position="340"/>
        <end position="381"/>
    </location>
</feature>
<dbReference type="InterPro" id="IPR050555">
    <property type="entry name" value="Bact_Solute-Bind_Prot2"/>
</dbReference>
<dbReference type="PANTHER" id="PTHR30036">
    <property type="entry name" value="D-XYLOSE-BINDING PERIPLASMIC PROTEIN"/>
    <property type="match status" value="1"/>
</dbReference>
<protein>
    <submittedName>
        <fullName evidence="6">D-ribose-binding periplasmic protein</fullName>
    </submittedName>
</protein>
<dbReference type="InterPro" id="IPR025997">
    <property type="entry name" value="SBP_2_dom"/>
</dbReference>
<dbReference type="AlphaFoldDB" id="A0A517VGZ4"/>
<feature type="domain" description="Periplasmic binding protein" evidence="5">
    <location>
        <begin position="42"/>
        <end position="306"/>
    </location>
</feature>
<dbReference type="OrthoDB" id="569491at2"/>
<dbReference type="Proteomes" id="UP000316855">
    <property type="component" value="Chromosome"/>
</dbReference>
<organism evidence="6 7">
    <name type="scientific">Gimesia algae</name>
    <dbReference type="NCBI Taxonomy" id="2527971"/>
    <lineage>
        <taxon>Bacteria</taxon>
        <taxon>Pseudomonadati</taxon>
        <taxon>Planctomycetota</taxon>
        <taxon>Planctomycetia</taxon>
        <taxon>Planctomycetales</taxon>
        <taxon>Planctomycetaceae</taxon>
        <taxon>Gimesia</taxon>
    </lineage>
</organism>
<sequence length="381" mass="42125" precursor="true">MKTCRELIRSCSLFATIFSISLLLPACNQQNGNGKKTVAFVTNGVDPFWVIAQRGAEKAGEDLDVNVEVRMPPQGVADQKRMVQELLAQNVDGIAISPIDPENQNELLKEIAARSILITQDSDAPESPRQCYIGMDNYTAGRMCGELVKEALPDGGEVMLFVGRLGQANARQRRQGVIDELMDRSHDGSRYDKPGEVIKNDKYSILDTRTDDFDHPQAKANAEDAIANHPNLKCMVGLFAYNPPLCLEAIRDAGKLKEIKVVSFDENEASLQGIMDGTVVGTVVQNPYQYGYESVRVLKALANGDKSVIPENEILHIPARKIRKDNVEEFWTELKSLLGDSAKKDPGQTVNETIKSAKKTDPGATPDPRYPQQQKEPQKDE</sequence>
<dbReference type="Pfam" id="PF13407">
    <property type="entry name" value="Peripla_BP_4"/>
    <property type="match status" value="1"/>
</dbReference>
<evidence type="ECO:0000256" key="2">
    <source>
        <dbReference type="ARBA" id="ARBA00007639"/>
    </source>
</evidence>
<dbReference type="Gene3D" id="3.40.50.2300">
    <property type="match status" value="2"/>
</dbReference>
<evidence type="ECO:0000313" key="6">
    <source>
        <dbReference type="EMBL" id="QDT92282.1"/>
    </source>
</evidence>